<evidence type="ECO:0000313" key="1">
    <source>
        <dbReference type="EMBL" id="TGO40635.1"/>
    </source>
</evidence>
<dbReference type="EMBL" id="PQXK01000034">
    <property type="protein sequence ID" value="TGO40635.1"/>
    <property type="molecule type" value="Genomic_DNA"/>
</dbReference>
<organism evidence="1 2">
    <name type="scientific">Botrytis hyacinthi</name>
    <dbReference type="NCBI Taxonomy" id="278943"/>
    <lineage>
        <taxon>Eukaryota</taxon>
        <taxon>Fungi</taxon>
        <taxon>Dikarya</taxon>
        <taxon>Ascomycota</taxon>
        <taxon>Pezizomycotina</taxon>
        <taxon>Leotiomycetes</taxon>
        <taxon>Helotiales</taxon>
        <taxon>Sclerotiniaceae</taxon>
        <taxon>Botrytis</taxon>
    </lineage>
</organism>
<reference evidence="1 2" key="1">
    <citation type="submission" date="2017-12" db="EMBL/GenBank/DDBJ databases">
        <title>Comparative genomics of Botrytis spp.</title>
        <authorList>
            <person name="Valero-Jimenez C.A."/>
            <person name="Tapia P."/>
            <person name="Veloso J."/>
            <person name="Silva-Moreno E."/>
            <person name="Staats M."/>
            <person name="Valdes J.H."/>
            <person name="Van Kan J.A.L."/>
        </authorList>
    </citation>
    <scope>NUCLEOTIDE SEQUENCE [LARGE SCALE GENOMIC DNA]</scope>
    <source>
        <strain evidence="1 2">Bh0001</strain>
    </source>
</reference>
<keyword evidence="2" id="KW-1185">Reference proteome</keyword>
<dbReference type="AlphaFoldDB" id="A0A4Z1GV69"/>
<name>A0A4Z1GV69_9HELO</name>
<comment type="caution">
    <text evidence="1">The sequence shown here is derived from an EMBL/GenBank/DDBJ whole genome shotgun (WGS) entry which is preliminary data.</text>
</comment>
<gene>
    <name evidence="1" type="ORF">BHYA_0034g00550</name>
</gene>
<proteinExistence type="predicted"/>
<sequence>MSSYFREVLFTRHSYKQIHKACQYVPMNEIHSSSKTNIPDDITIKYDTINLPSTHDQTFQKSPFFPGHENCHQCKAYIPADRIITRVRITEQADKSVEIKHEENVELWEPASKTDAEKAEEKACMVVEVRKFGSLVSVIMNEEYVRVSGAHEDAGCSANYGPVKKTELWKVSGTTT</sequence>
<protein>
    <submittedName>
        <fullName evidence="1">Uncharacterized protein</fullName>
    </submittedName>
</protein>
<evidence type="ECO:0000313" key="2">
    <source>
        <dbReference type="Proteomes" id="UP000297814"/>
    </source>
</evidence>
<dbReference type="Proteomes" id="UP000297814">
    <property type="component" value="Unassembled WGS sequence"/>
</dbReference>
<accession>A0A4Z1GV69</accession>